<dbReference type="CDD" id="cd00136">
    <property type="entry name" value="PDZ_canonical"/>
    <property type="match status" value="1"/>
</dbReference>
<evidence type="ECO:0000259" key="2">
    <source>
        <dbReference type="PROSITE" id="PS50106"/>
    </source>
</evidence>
<evidence type="ECO:0000313" key="3">
    <source>
        <dbReference type="WBParaSite" id="maker-PairedContig_92-snap-gene-0.5-mRNA-1"/>
    </source>
</evidence>
<feature type="domain" description="PDZ" evidence="2">
    <location>
        <begin position="53"/>
        <end position="120"/>
    </location>
</feature>
<accession>A0A1I8F0B5</accession>
<reference evidence="3" key="1">
    <citation type="submission" date="2016-11" db="UniProtKB">
        <authorList>
            <consortium name="WormBaseParasite"/>
        </authorList>
    </citation>
    <scope>IDENTIFICATION</scope>
    <source>
        <strain evidence="3">pt0022</strain>
    </source>
</reference>
<dbReference type="AlphaFoldDB" id="A0A1I8F0B5"/>
<name>A0A1I8F0B5_WUCBA</name>
<sequence length="302" mass="35087">MVGETHKTLILIFRPALVVFVVIIVIYYSKTMNIANLFTTEFDEYHESEWQQEIRLEPDRSISGALAFRLTGSKTRGVFIQHVNQKSNQSKILYKGDQILKVNGVDVRRLTCDQIVNILRLAVYDNGYALVQVNRQIRLREDASDENGNLHNCYPAYNDDLTTNNYNNNNNNTLPISLSDMTGLNQSAIYARAVKSSFHYCDNLTEMECTQLVCFSEENDQQFSICTQQRKSSMFGYIKQLNDNEKECKYEKKCAQCSKYSTKWRWHIVKHRWATNAMKILPKSASDLFGLRIYQKAYYNLI</sequence>
<dbReference type="Gene3D" id="2.30.42.10">
    <property type="match status" value="1"/>
</dbReference>
<protein>
    <submittedName>
        <fullName evidence="3">PDZ domain-containing protein</fullName>
    </submittedName>
</protein>
<dbReference type="SUPFAM" id="SSF50156">
    <property type="entry name" value="PDZ domain-like"/>
    <property type="match status" value="1"/>
</dbReference>
<dbReference type="InterPro" id="IPR001478">
    <property type="entry name" value="PDZ"/>
</dbReference>
<dbReference type="WBParaSite" id="maker-PairedContig_92-snap-gene-0.5-mRNA-1">
    <property type="protein sequence ID" value="maker-PairedContig_92-snap-gene-0.5-mRNA-1"/>
    <property type="gene ID" value="maker-PairedContig_92-snap-gene-0.5"/>
</dbReference>
<keyword evidence="1" id="KW-1133">Transmembrane helix</keyword>
<proteinExistence type="predicted"/>
<keyword evidence="1" id="KW-0812">Transmembrane</keyword>
<dbReference type="PROSITE" id="PS50106">
    <property type="entry name" value="PDZ"/>
    <property type="match status" value="1"/>
</dbReference>
<dbReference type="SMART" id="SM00228">
    <property type="entry name" value="PDZ"/>
    <property type="match status" value="1"/>
</dbReference>
<organism evidence="3">
    <name type="scientific">Wuchereria bancrofti</name>
    <dbReference type="NCBI Taxonomy" id="6293"/>
    <lineage>
        <taxon>Eukaryota</taxon>
        <taxon>Metazoa</taxon>
        <taxon>Ecdysozoa</taxon>
        <taxon>Nematoda</taxon>
        <taxon>Chromadorea</taxon>
        <taxon>Rhabditida</taxon>
        <taxon>Spirurina</taxon>
        <taxon>Spiruromorpha</taxon>
        <taxon>Filarioidea</taxon>
        <taxon>Onchocercidae</taxon>
        <taxon>Wuchereria</taxon>
    </lineage>
</organism>
<feature type="transmembrane region" description="Helical" evidence="1">
    <location>
        <begin position="12"/>
        <end position="29"/>
    </location>
</feature>
<keyword evidence="1" id="KW-0472">Membrane</keyword>
<dbReference type="InterPro" id="IPR036034">
    <property type="entry name" value="PDZ_sf"/>
</dbReference>
<dbReference type="Pfam" id="PF00595">
    <property type="entry name" value="PDZ"/>
    <property type="match status" value="1"/>
</dbReference>
<evidence type="ECO:0000256" key="1">
    <source>
        <dbReference type="SAM" id="Phobius"/>
    </source>
</evidence>